<protein>
    <submittedName>
        <fullName evidence="2">DNA-binding protein RHL1</fullName>
    </submittedName>
</protein>
<proteinExistence type="predicted"/>
<evidence type="ECO:0000313" key="3">
    <source>
        <dbReference type="Proteomes" id="UP000623129"/>
    </source>
</evidence>
<accession>A0A833RZU2</accession>
<keyword evidence="3" id="KW-1185">Reference proteome</keyword>
<feature type="compositionally biased region" description="Polar residues" evidence="1">
    <location>
        <begin position="270"/>
        <end position="290"/>
    </location>
</feature>
<sequence length="366" mass="40585">MKSDSCIPCLFGFSQKGSELTAPFPFQFSPPQLFRISNKMVKKSKNSTQPDDPEAEEKKRLRSLALSKRLLRRGAPAEAAAPLRPAKSVVKLDGRDVVKRGQRKSRFLFSLPGLLAPLSGGRIGELACLASKNPILYLEFPQGRMKLFGTHVYPKNKYLTLQLTRSSKGVMCEDIFESLIVFSEAWWIGTKEENPDELRLEFPKNLQDGKQEIECDFKGGAGASEEATNDNKLGKDYVEPISPDLDIDKDNNDSAEGSERKMETDRKSVTTETPGRQSSRVSRKSLTYAESSPSDASADTDDDDKQTLAAVLGSKNEGSSKSEQSASTRKSERSTPRKNKSKVIEVEEISSESEELKDDSDEDWAV</sequence>
<feature type="compositionally biased region" description="Polar residues" evidence="1">
    <location>
        <begin position="316"/>
        <end position="328"/>
    </location>
</feature>
<keyword evidence="2" id="KW-0238">DNA-binding</keyword>
<evidence type="ECO:0000313" key="2">
    <source>
        <dbReference type="EMBL" id="KAF3341179.1"/>
    </source>
</evidence>
<gene>
    <name evidence="2" type="ORF">FCM35_KLT10023</name>
</gene>
<name>A0A833RZU2_9POAL</name>
<dbReference type="OrthoDB" id="568248at2759"/>
<dbReference type="GO" id="GO:0042023">
    <property type="term" value="P:DNA endoreduplication"/>
    <property type="evidence" value="ECO:0007669"/>
    <property type="project" value="InterPro"/>
</dbReference>
<dbReference type="PANTHER" id="PTHR35698">
    <property type="entry name" value="DNA-BINDING PROTEIN RHL1"/>
    <property type="match status" value="1"/>
</dbReference>
<feature type="compositionally biased region" description="Basic and acidic residues" evidence="1">
    <location>
        <begin position="246"/>
        <end position="269"/>
    </location>
</feature>
<feature type="compositionally biased region" description="Acidic residues" evidence="1">
    <location>
        <begin position="346"/>
        <end position="366"/>
    </location>
</feature>
<organism evidence="2 3">
    <name type="scientific">Carex littledalei</name>
    <dbReference type="NCBI Taxonomy" id="544730"/>
    <lineage>
        <taxon>Eukaryota</taxon>
        <taxon>Viridiplantae</taxon>
        <taxon>Streptophyta</taxon>
        <taxon>Embryophyta</taxon>
        <taxon>Tracheophyta</taxon>
        <taxon>Spermatophyta</taxon>
        <taxon>Magnoliopsida</taxon>
        <taxon>Liliopsida</taxon>
        <taxon>Poales</taxon>
        <taxon>Cyperaceae</taxon>
        <taxon>Cyperoideae</taxon>
        <taxon>Cariceae</taxon>
        <taxon>Carex</taxon>
        <taxon>Carex subgen. Euthyceras</taxon>
    </lineage>
</organism>
<feature type="region of interest" description="Disordered" evidence="1">
    <location>
        <begin position="220"/>
        <end position="366"/>
    </location>
</feature>
<comment type="caution">
    <text evidence="2">The sequence shown here is derived from an EMBL/GenBank/DDBJ whole genome shotgun (WGS) entry which is preliminary data.</text>
</comment>
<dbReference type="Proteomes" id="UP000623129">
    <property type="component" value="Unassembled WGS sequence"/>
</dbReference>
<dbReference type="GO" id="GO:0003677">
    <property type="term" value="F:DNA binding"/>
    <property type="evidence" value="ECO:0007669"/>
    <property type="project" value="UniProtKB-KW"/>
</dbReference>
<dbReference type="EMBL" id="SWLB01000002">
    <property type="protein sequence ID" value="KAF3341179.1"/>
    <property type="molecule type" value="Genomic_DNA"/>
</dbReference>
<dbReference type="PANTHER" id="PTHR35698:SF2">
    <property type="entry name" value="DNA-BINDING PROTEIN RHL1"/>
    <property type="match status" value="1"/>
</dbReference>
<reference evidence="2" key="1">
    <citation type="submission" date="2020-01" db="EMBL/GenBank/DDBJ databases">
        <title>Genome sequence of Kobresia littledalei, the first chromosome-level genome in the family Cyperaceae.</title>
        <authorList>
            <person name="Qu G."/>
        </authorList>
    </citation>
    <scope>NUCLEOTIDE SEQUENCE</scope>
    <source>
        <strain evidence="2">C.B.Clarke</strain>
        <tissue evidence="2">Leaf</tissue>
    </source>
</reference>
<evidence type="ECO:0000256" key="1">
    <source>
        <dbReference type="SAM" id="MobiDB-lite"/>
    </source>
</evidence>
<dbReference type="AlphaFoldDB" id="A0A833RZU2"/>
<dbReference type="InterPro" id="IPR038859">
    <property type="entry name" value="RHL1"/>
</dbReference>